<evidence type="ECO:0000313" key="9">
    <source>
        <dbReference type="EMBL" id="SMC41665.1"/>
    </source>
</evidence>
<dbReference type="Gene3D" id="1.20.1440.120">
    <property type="entry name" value="Recombination protein O, C-terminal domain"/>
    <property type="match status" value="1"/>
</dbReference>
<dbReference type="InterPro" id="IPR012340">
    <property type="entry name" value="NA-bd_OB-fold"/>
</dbReference>
<keyword evidence="10" id="KW-1185">Reference proteome</keyword>
<proteinExistence type="inferred from homology"/>
<evidence type="ECO:0000313" key="10">
    <source>
        <dbReference type="Proteomes" id="UP000192790"/>
    </source>
</evidence>
<dbReference type="GO" id="GO:0006302">
    <property type="term" value="P:double-strand break repair"/>
    <property type="evidence" value="ECO:0007669"/>
    <property type="project" value="TreeGrafter"/>
</dbReference>
<dbReference type="GO" id="GO:0043590">
    <property type="term" value="C:bacterial nucleoid"/>
    <property type="evidence" value="ECO:0007669"/>
    <property type="project" value="TreeGrafter"/>
</dbReference>
<dbReference type="Pfam" id="PF02565">
    <property type="entry name" value="RecO_C"/>
    <property type="match status" value="1"/>
</dbReference>
<keyword evidence="3 7" id="KW-0227">DNA damage</keyword>
<organism evidence="9 10">
    <name type="scientific">Papillibacter cinnamivorans DSM 12816</name>
    <dbReference type="NCBI Taxonomy" id="1122930"/>
    <lineage>
        <taxon>Bacteria</taxon>
        <taxon>Bacillati</taxon>
        <taxon>Bacillota</taxon>
        <taxon>Clostridia</taxon>
        <taxon>Eubacteriales</taxon>
        <taxon>Oscillospiraceae</taxon>
        <taxon>Papillibacter</taxon>
    </lineage>
</organism>
<dbReference type="InterPro" id="IPR003717">
    <property type="entry name" value="RecO"/>
</dbReference>
<comment type="similarity">
    <text evidence="1 7">Belongs to the RecO family.</text>
</comment>
<feature type="domain" description="DNA replication/recombination mediator RecO N-terminal" evidence="8">
    <location>
        <begin position="1"/>
        <end position="78"/>
    </location>
</feature>
<evidence type="ECO:0000256" key="7">
    <source>
        <dbReference type="HAMAP-Rule" id="MF_00201"/>
    </source>
</evidence>
<dbReference type="NCBIfam" id="TIGR00613">
    <property type="entry name" value="reco"/>
    <property type="match status" value="1"/>
</dbReference>
<dbReference type="EMBL" id="FWXW01000001">
    <property type="protein sequence ID" value="SMC41665.1"/>
    <property type="molecule type" value="Genomic_DNA"/>
</dbReference>
<evidence type="ECO:0000259" key="8">
    <source>
        <dbReference type="Pfam" id="PF11967"/>
    </source>
</evidence>
<keyword evidence="5 7" id="KW-0234">DNA repair</keyword>
<dbReference type="AlphaFoldDB" id="A0A1W1YZN6"/>
<evidence type="ECO:0000256" key="2">
    <source>
        <dbReference type="ARBA" id="ARBA00021310"/>
    </source>
</evidence>
<dbReference type="PANTHER" id="PTHR33991">
    <property type="entry name" value="DNA REPAIR PROTEIN RECO"/>
    <property type="match status" value="1"/>
</dbReference>
<dbReference type="Pfam" id="PF11967">
    <property type="entry name" value="RecO_N"/>
    <property type="match status" value="1"/>
</dbReference>
<protein>
    <recommendedName>
        <fullName evidence="2 7">DNA repair protein RecO</fullName>
    </recommendedName>
    <alternativeName>
        <fullName evidence="6 7">Recombination protein O</fullName>
    </alternativeName>
</protein>
<evidence type="ECO:0000256" key="1">
    <source>
        <dbReference type="ARBA" id="ARBA00007452"/>
    </source>
</evidence>
<reference evidence="9 10" key="1">
    <citation type="submission" date="2017-04" db="EMBL/GenBank/DDBJ databases">
        <authorList>
            <person name="Afonso C.L."/>
            <person name="Miller P.J."/>
            <person name="Scott M.A."/>
            <person name="Spackman E."/>
            <person name="Goraichik I."/>
            <person name="Dimitrov K.M."/>
            <person name="Suarez D.L."/>
            <person name="Swayne D.E."/>
        </authorList>
    </citation>
    <scope>NUCLEOTIDE SEQUENCE [LARGE SCALE GENOMIC DNA]</scope>
    <source>
        <strain evidence="9 10">DSM 12816</strain>
    </source>
</reference>
<evidence type="ECO:0000256" key="5">
    <source>
        <dbReference type="ARBA" id="ARBA00023204"/>
    </source>
</evidence>
<dbReference type="Proteomes" id="UP000192790">
    <property type="component" value="Unassembled WGS sequence"/>
</dbReference>
<sequence>MHKKTQGLVLRETSIRETDKLLTVLTRDEGKLTVLARGAKRKGSRLVSASQLLVYSEMTLFEYKNRHSLDQAETIEVFGEVRSDVEMLSLASYFAELAELLSDEDCATPEILSLVLNSMHALGKLRKPQELVKAVFELRLMALSGFEPLLDGCAVCGREPETPFLNVKQGVLHCGECAEEAGEGISMPLDEGSLAAMRRVAYGDPRRLFSFFLKGEAMKRFADASEVFLLTQLERGFSTLDFYKKLISTKEMP</sequence>
<dbReference type="HAMAP" id="MF_00201">
    <property type="entry name" value="RecO"/>
    <property type="match status" value="1"/>
</dbReference>
<evidence type="ECO:0000256" key="3">
    <source>
        <dbReference type="ARBA" id="ARBA00022763"/>
    </source>
</evidence>
<dbReference type="PANTHER" id="PTHR33991:SF1">
    <property type="entry name" value="DNA REPAIR PROTEIN RECO"/>
    <property type="match status" value="1"/>
</dbReference>
<dbReference type="Gene3D" id="2.40.50.140">
    <property type="entry name" value="Nucleic acid-binding proteins"/>
    <property type="match status" value="1"/>
</dbReference>
<dbReference type="OrthoDB" id="9797083at2"/>
<evidence type="ECO:0000256" key="4">
    <source>
        <dbReference type="ARBA" id="ARBA00023172"/>
    </source>
</evidence>
<dbReference type="InterPro" id="IPR037278">
    <property type="entry name" value="ARFGAP/RecO"/>
</dbReference>
<name>A0A1W1YZN6_9FIRM</name>
<evidence type="ECO:0000256" key="6">
    <source>
        <dbReference type="ARBA" id="ARBA00033409"/>
    </source>
</evidence>
<accession>A0A1W1YZN6</accession>
<dbReference type="RefSeq" id="WP_084233421.1">
    <property type="nucleotide sequence ID" value="NZ_FWXW01000001.1"/>
</dbReference>
<dbReference type="SUPFAM" id="SSF57863">
    <property type="entry name" value="ArfGap/RecO-like zinc finger"/>
    <property type="match status" value="1"/>
</dbReference>
<gene>
    <name evidence="7" type="primary">recO</name>
    <name evidence="9" type="ORF">SAMN02745168_0816</name>
</gene>
<comment type="function">
    <text evidence="7">Involved in DNA repair and RecF pathway recombination.</text>
</comment>
<dbReference type="SUPFAM" id="SSF50249">
    <property type="entry name" value="Nucleic acid-binding proteins"/>
    <property type="match status" value="1"/>
</dbReference>
<dbReference type="STRING" id="1122930.SAMN02745168_0816"/>
<dbReference type="InterPro" id="IPR042242">
    <property type="entry name" value="RecO_C"/>
</dbReference>
<dbReference type="InterPro" id="IPR022572">
    <property type="entry name" value="DNA_rep/recomb_RecO_N"/>
</dbReference>
<keyword evidence="4 7" id="KW-0233">DNA recombination</keyword>
<dbReference type="GO" id="GO:0006310">
    <property type="term" value="P:DNA recombination"/>
    <property type="evidence" value="ECO:0007669"/>
    <property type="project" value="UniProtKB-UniRule"/>
</dbReference>
<dbReference type="Gene3D" id="6.20.220.20">
    <property type="entry name" value="Recombination protein O, zinc-binding domain"/>
    <property type="match status" value="1"/>
</dbReference>